<evidence type="ECO:0000313" key="2">
    <source>
        <dbReference type="EMBL" id="PWB01189.1"/>
    </source>
</evidence>
<comment type="caution">
    <text evidence="2">The sequence shown here is derived from an EMBL/GenBank/DDBJ whole genome shotgun (WGS) entry which is preliminary data.</text>
</comment>
<dbReference type="SUPFAM" id="SSF57997">
    <property type="entry name" value="Tropomyosin"/>
    <property type="match status" value="1"/>
</dbReference>
<keyword evidence="3" id="KW-1185">Reference proteome</keyword>
<dbReference type="GeneID" id="82526737"/>
<sequence>MKKLATLAVIATAILSACNGGKLREAEAQNEQLKGDLCETLATQDSLLVLVNDISDGMNQIKDLEKIISTPGSLGESVSRRDQIKNDMIAIQKALQERRERLAELEKKLADNGGESSTLKRTIANLKAQMAEQQTEIATLTNQLASANIRIEELNNQVTHLNSDVDSLNTGLTAEREQKEAAQEAANAATNELNTVYYAIGTGKELKEKKILQSGFLRKTKVMEGNFDMSYFTAGDRRTLAEIPTHSKKAKVLTSQPKGSYTIVDVNGQKVIRISDPAKFWQLSDFLVIEVD</sequence>
<dbReference type="Proteomes" id="UP000244905">
    <property type="component" value="Unassembled WGS sequence"/>
</dbReference>
<evidence type="ECO:0008006" key="4">
    <source>
        <dbReference type="Google" id="ProtNLM"/>
    </source>
</evidence>
<dbReference type="Gene3D" id="1.20.5.340">
    <property type="match status" value="1"/>
</dbReference>
<dbReference type="AlphaFoldDB" id="A0A2V1IMQ9"/>
<organism evidence="2 3">
    <name type="scientific">Duncaniella muris</name>
    <dbReference type="NCBI Taxonomy" id="2094150"/>
    <lineage>
        <taxon>Bacteria</taxon>
        <taxon>Pseudomonadati</taxon>
        <taxon>Bacteroidota</taxon>
        <taxon>Bacteroidia</taxon>
        <taxon>Bacteroidales</taxon>
        <taxon>Muribaculaceae</taxon>
        <taxon>Duncaniella</taxon>
    </lineage>
</organism>
<feature type="coiled-coil region" evidence="1">
    <location>
        <begin position="88"/>
        <end position="192"/>
    </location>
</feature>
<keyword evidence="1" id="KW-0175">Coiled coil</keyword>
<dbReference type="PROSITE" id="PS51257">
    <property type="entry name" value="PROKAR_LIPOPROTEIN"/>
    <property type="match status" value="1"/>
</dbReference>
<protein>
    <recommendedName>
        <fullName evidence="4">Chromosome segregation protein SMC</fullName>
    </recommendedName>
</protein>
<dbReference type="RefSeq" id="WP_107032871.1">
    <property type="nucleotide sequence ID" value="NZ_CAJSYL010000020.1"/>
</dbReference>
<name>A0A2V1IMQ9_9BACT</name>
<proteinExistence type="predicted"/>
<gene>
    <name evidence="2" type="ORF">C5O23_10345</name>
</gene>
<dbReference type="EMBL" id="PUEC01000024">
    <property type="protein sequence ID" value="PWB01189.1"/>
    <property type="molecule type" value="Genomic_DNA"/>
</dbReference>
<accession>A0A2V1IMQ9</accession>
<reference evidence="3" key="1">
    <citation type="submission" date="2018-02" db="EMBL/GenBank/DDBJ databases">
        <authorList>
            <person name="Clavel T."/>
            <person name="Strowig T."/>
        </authorList>
    </citation>
    <scope>NUCLEOTIDE SEQUENCE [LARGE SCALE GENOMIC DNA]</scope>
    <source>
        <strain evidence="3">DSM 103720</strain>
    </source>
</reference>
<evidence type="ECO:0000256" key="1">
    <source>
        <dbReference type="SAM" id="Coils"/>
    </source>
</evidence>
<evidence type="ECO:0000313" key="3">
    <source>
        <dbReference type="Proteomes" id="UP000244905"/>
    </source>
</evidence>